<dbReference type="InterPro" id="IPR039424">
    <property type="entry name" value="SBP_5"/>
</dbReference>
<dbReference type="CDD" id="cd08497">
    <property type="entry name" value="MbnE-like"/>
    <property type="match status" value="1"/>
</dbReference>
<dbReference type="SUPFAM" id="SSF53850">
    <property type="entry name" value="Periplasmic binding protein-like II"/>
    <property type="match status" value="1"/>
</dbReference>
<gene>
    <name evidence="7" type="ORF">TUM18999_20320</name>
    <name evidence="8" type="ORF">TUM20286_16370</name>
</gene>
<dbReference type="PANTHER" id="PTHR30290:SF64">
    <property type="entry name" value="ABC TRANSPORTER PERIPLASMIC BINDING PROTEIN"/>
    <property type="match status" value="1"/>
</dbReference>
<dbReference type="GO" id="GO:1904680">
    <property type="term" value="F:peptide transmembrane transporter activity"/>
    <property type="evidence" value="ECO:0007669"/>
    <property type="project" value="TreeGrafter"/>
</dbReference>
<organism evidence="7 9">
    <name type="scientific">Pseudomonas tohonis</name>
    <dbReference type="NCBI Taxonomy" id="2725477"/>
    <lineage>
        <taxon>Bacteria</taxon>
        <taxon>Pseudomonadati</taxon>
        <taxon>Pseudomonadota</taxon>
        <taxon>Gammaproteobacteria</taxon>
        <taxon>Pseudomonadales</taxon>
        <taxon>Pseudomonadaceae</taxon>
        <taxon>Pseudomonas</taxon>
    </lineage>
</organism>
<dbReference type="GO" id="GO:0042884">
    <property type="term" value="P:microcin transport"/>
    <property type="evidence" value="ECO:0007669"/>
    <property type="project" value="TreeGrafter"/>
</dbReference>
<dbReference type="FunFam" id="3.10.105.10:FF:000005">
    <property type="entry name" value="ABC transporter substrate-binding protein"/>
    <property type="match status" value="1"/>
</dbReference>
<evidence type="ECO:0000256" key="3">
    <source>
        <dbReference type="ARBA" id="ARBA00022927"/>
    </source>
</evidence>
<reference evidence="7 9" key="1">
    <citation type="submission" date="2020-05" db="EMBL/GenBank/DDBJ databases">
        <title>Characterization of novel class B3 metallo-beta-lactamase from novel Pseudomonas species.</title>
        <authorList>
            <person name="Yamada K."/>
            <person name="Aoki K."/>
            <person name="Ishii Y."/>
        </authorList>
    </citation>
    <scope>NUCLEOTIDE SEQUENCE [LARGE SCALE GENOMIC DNA]</scope>
    <source>
        <strain evidence="7 9">TUM18999</strain>
        <strain evidence="8 10">TUM20286</strain>
    </source>
</reference>
<sequence>MSKTLRSLCLSGCGALLLTLAGIAHAEPRHAITLYDEPPKYPADFKHFDWVNPDAPKGGTLRLSGFGGFDSLNEFIPKGTAAGQLGLIHDTLTYHSPDEPFTEYGLLAEKIEKAPDNSYVRFYLNPKARFNDGTPVTSDDVVFTFNILVEHGDPMYRHYYSDVAQVVAEDKQRVRFDFKHPGNRELPLILGQIQVLPKHWWATRDFSRNTLEPPLGSGPYRITKVDAGRSIRFERVKDWWGKDLPVNRGYYNFDVITVDYYRDMSVALEAFKAGQFDFNLEYSAKDWATGYDSPALRAGKIIKQAIPNHNPVGMQGFAFNIRRPVFQDRRVREAIASLFDFEWTNKQLFFGSYKRTRSFFENSEMAATGLPNEAELKILEPLRGQIPDEVFTQEFKPPVSDGSGIIREQKRRAYKLLTDAGYRIENDKMVGPDGKPLAFEIMIAQANLERVILPFKRNLSELGIDLTIRRVDVSQYMNRLRSRDYDMIPGTWGQSNSPGNEQMEFWHSRSADSPGSRNFIGLRDPAIDKLVEGLIRADSRQSLIDHSRALDRVLLWGNYVVPNYYVDTWRVAYWNQFDRPATTPLYDFGMLTWWQKPGAKPPAAEEADAEDAPANAAQSEEAQ</sequence>
<name>A0A6J4E5T1_9PSED</name>
<keyword evidence="3" id="KW-0813">Transport</keyword>
<feature type="signal peptide" evidence="5">
    <location>
        <begin position="1"/>
        <end position="26"/>
    </location>
</feature>
<dbReference type="InterPro" id="IPR000914">
    <property type="entry name" value="SBP_5_dom"/>
</dbReference>
<dbReference type="Proteomes" id="UP001054892">
    <property type="component" value="Unassembled WGS sequence"/>
</dbReference>
<dbReference type="EMBL" id="BQKM01000002">
    <property type="protein sequence ID" value="GJN51885.1"/>
    <property type="molecule type" value="Genomic_DNA"/>
</dbReference>
<feature type="region of interest" description="Disordered" evidence="4">
    <location>
        <begin position="597"/>
        <end position="623"/>
    </location>
</feature>
<evidence type="ECO:0000313" key="10">
    <source>
        <dbReference type="Proteomes" id="UP001054892"/>
    </source>
</evidence>
<dbReference type="Proteomes" id="UP000509383">
    <property type="component" value="Chromosome"/>
</dbReference>
<dbReference type="RefSeq" id="WP_173178808.1">
    <property type="nucleotide sequence ID" value="NZ_AP023189.1"/>
</dbReference>
<keyword evidence="2" id="KW-0571">Peptide transport</keyword>
<accession>A0A6J4E5T1</accession>
<dbReference type="Pfam" id="PF00496">
    <property type="entry name" value="SBP_bac_5"/>
    <property type="match status" value="1"/>
</dbReference>
<evidence type="ECO:0000313" key="7">
    <source>
        <dbReference type="EMBL" id="BCG23841.1"/>
    </source>
</evidence>
<dbReference type="PIRSF" id="PIRSF002741">
    <property type="entry name" value="MppA"/>
    <property type="match status" value="1"/>
</dbReference>
<evidence type="ECO:0000256" key="4">
    <source>
        <dbReference type="SAM" id="MobiDB-lite"/>
    </source>
</evidence>
<protein>
    <submittedName>
        <fullName evidence="7">ABC transporter</fullName>
    </submittedName>
</protein>
<keyword evidence="3" id="KW-0653">Protein transport</keyword>
<dbReference type="AlphaFoldDB" id="A0A6J4E5T1"/>
<dbReference type="GO" id="GO:0015833">
    <property type="term" value="P:peptide transport"/>
    <property type="evidence" value="ECO:0007669"/>
    <property type="project" value="UniProtKB-KW"/>
</dbReference>
<proteinExistence type="predicted"/>
<dbReference type="PANTHER" id="PTHR30290">
    <property type="entry name" value="PERIPLASMIC BINDING COMPONENT OF ABC TRANSPORTER"/>
    <property type="match status" value="1"/>
</dbReference>
<feature type="domain" description="Solute-binding protein family 5" evidence="6">
    <location>
        <begin position="105"/>
        <end position="508"/>
    </location>
</feature>
<dbReference type="GO" id="GO:0015031">
    <property type="term" value="P:protein transport"/>
    <property type="evidence" value="ECO:0007669"/>
    <property type="project" value="UniProtKB-KW"/>
</dbReference>
<dbReference type="InterPro" id="IPR030678">
    <property type="entry name" value="Peptide/Ni-bd"/>
</dbReference>
<dbReference type="EMBL" id="AP023189">
    <property type="protein sequence ID" value="BCG23841.1"/>
    <property type="molecule type" value="Genomic_DNA"/>
</dbReference>
<evidence type="ECO:0000256" key="5">
    <source>
        <dbReference type="SAM" id="SignalP"/>
    </source>
</evidence>
<dbReference type="Gene3D" id="3.40.190.10">
    <property type="entry name" value="Periplasmic binding protein-like II"/>
    <property type="match status" value="1"/>
</dbReference>
<feature type="chain" id="PRO_5026946069" evidence="5">
    <location>
        <begin position="27"/>
        <end position="623"/>
    </location>
</feature>
<evidence type="ECO:0000256" key="1">
    <source>
        <dbReference type="ARBA" id="ARBA00022729"/>
    </source>
</evidence>
<keyword evidence="10" id="KW-1185">Reference proteome</keyword>
<evidence type="ECO:0000256" key="2">
    <source>
        <dbReference type="ARBA" id="ARBA00022856"/>
    </source>
</evidence>
<keyword evidence="1 5" id="KW-0732">Signal</keyword>
<dbReference type="Gene3D" id="3.10.105.10">
    <property type="entry name" value="Dipeptide-binding Protein, Domain 3"/>
    <property type="match status" value="1"/>
</dbReference>
<evidence type="ECO:0000313" key="9">
    <source>
        <dbReference type="Proteomes" id="UP000509383"/>
    </source>
</evidence>
<dbReference type="KEGG" id="ptw:TUM18999_20320"/>
<dbReference type="GO" id="GO:0043190">
    <property type="term" value="C:ATP-binding cassette (ABC) transporter complex"/>
    <property type="evidence" value="ECO:0007669"/>
    <property type="project" value="InterPro"/>
</dbReference>
<evidence type="ECO:0000259" key="6">
    <source>
        <dbReference type="Pfam" id="PF00496"/>
    </source>
</evidence>
<evidence type="ECO:0000313" key="8">
    <source>
        <dbReference type="EMBL" id="GJN51885.1"/>
    </source>
</evidence>
<dbReference type="GO" id="GO:0030288">
    <property type="term" value="C:outer membrane-bounded periplasmic space"/>
    <property type="evidence" value="ECO:0007669"/>
    <property type="project" value="TreeGrafter"/>
</dbReference>